<dbReference type="EMBL" id="CP052909">
    <property type="protein sequence ID" value="QNJ98820.1"/>
    <property type="molecule type" value="Genomic_DNA"/>
</dbReference>
<sequence length="189" mass="22143">MLRIILPLLFFFSLFPMYSQEDCNYKIQYELDDDNFILTHEQLAEFMVGKDQNVFIYFSLMKEGPVKSLVLQVSLNAVEMPPIMCFDKTSRIIFQLEDKSYASLAYLGETICGRQSEPENQLKNSIVEAAFFLDEENLNRLKSSPIETMRITTMKTNFDIVFQEVISNKAIEEPIYPKEYFLKYLDCIE</sequence>
<evidence type="ECO:0000313" key="2">
    <source>
        <dbReference type="Proteomes" id="UP000515514"/>
    </source>
</evidence>
<gene>
    <name evidence="1" type="ORF">ALE3EI_2277</name>
</gene>
<dbReference type="RefSeq" id="WP_186988787.1">
    <property type="nucleotide sequence ID" value="NZ_CP052909.1"/>
</dbReference>
<evidence type="ECO:0000313" key="1">
    <source>
        <dbReference type="EMBL" id="QNJ98820.1"/>
    </source>
</evidence>
<organism evidence="1 2">
    <name type="scientific">Constantimarinum furrinae</name>
    <dbReference type="NCBI Taxonomy" id="2562285"/>
    <lineage>
        <taxon>Bacteria</taxon>
        <taxon>Pseudomonadati</taxon>
        <taxon>Bacteroidota</taxon>
        <taxon>Flavobacteriia</taxon>
        <taxon>Flavobacteriales</taxon>
        <taxon>Flavobacteriaceae</taxon>
        <taxon>Altibacter/Constantimarinum group</taxon>
        <taxon>Constantimarinum</taxon>
    </lineage>
</organism>
<accession>A0A7G8PWV4</accession>
<keyword evidence="2" id="KW-1185">Reference proteome</keyword>
<protein>
    <submittedName>
        <fullName evidence="1">Uncharacterized protein</fullName>
    </submittedName>
</protein>
<dbReference type="Proteomes" id="UP000515514">
    <property type="component" value="Chromosome"/>
</dbReference>
<name>A0A7G8PWV4_9FLAO</name>
<proteinExistence type="predicted"/>
<dbReference type="AlphaFoldDB" id="A0A7G8PWV4"/>
<reference evidence="1 2" key="1">
    <citation type="submission" date="2020-04" db="EMBL/GenBank/DDBJ databases">
        <title>Genome sequence of Altibacter aquimarinus strain ALE3EI.</title>
        <authorList>
            <person name="Oh H.-M."/>
            <person name="Jang D."/>
        </authorList>
    </citation>
    <scope>NUCLEOTIDE SEQUENCE [LARGE SCALE GENOMIC DNA]</scope>
    <source>
        <strain evidence="1 2">ALE3EI</strain>
    </source>
</reference>
<dbReference type="KEGG" id="alti:ALE3EI_2277"/>